<evidence type="ECO:0000313" key="2">
    <source>
        <dbReference type="Proteomes" id="UP001151699"/>
    </source>
</evidence>
<proteinExistence type="predicted"/>
<sequence length="153" mass="17676">MTENVCDHHGVKFKHTARYNVQTDLHSQSKISRQFIMSQSFATSTLSTLDLIQLYESSQQIYYEYTQADADGVVNHSTFVNQAKEEEEITTIATKRMIWPFNQSSNEGTSEKYNRDVVEMSGRLDYDLSCCFALVKDMYGRALISKVSRVRKY</sequence>
<dbReference type="AlphaFoldDB" id="A0A9Q0S506"/>
<reference evidence="1" key="1">
    <citation type="submission" date="2022-07" db="EMBL/GenBank/DDBJ databases">
        <authorList>
            <person name="Trinca V."/>
            <person name="Uliana J.V.C."/>
            <person name="Torres T.T."/>
            <person name="Ward R.J."/>
            <person name="Monesi N."/>
        </authorList>
    </citation>
    <scope>NUCLEOTIDE SEQUENCE</scope>
    <source>
        <strain evidence="1">HSMRA1968</strain>
        <tissue evidence="1">Whole embryos</tissue>
    </source>
</reference>
<evidence type="ECO:0000313" key="1">
    <source>
        <dbReference type="EMBL" id="KAJ6643530.1"/>
    </source>
</evidence>
<gene>
    <name evidence="1" type="ORF">Bhyg_08492</name>
</gene>
<dbReference type="Proteomes" id="UP001151699">
    <property type="component" value="Chromosome B"/>
</dbReference>
<organism evidence="1 2">
    <name type="scientific">Pseudolycoriella hygida</name>
    <dbReference type="NCBI Taxonomy" id="35572"/>
    <lineage>
        <taxon>Eukaryota</taxon>
        <taxon>Metazoa</taxon>
        <taxon>Ecdysozoa</taxon>
        <taxon>Arthropoda</taxon>
        <taxon>Hexapoda</taxon>
        <taxon>Insecta</taxon>
        <taxon>Pterygota</taxon>
        <taxon>Neoptera</taxon>
        <taxon>Endopterygota</taxon>
        <taxon>Diptera</taxon>
        <taxon>Nematocera</taxon>
        <taxon>Sciaroidea</taxon>
        <taxon>Sciaridae</taxon>
        <taxon>Pseudolycoriella</taxon>
    </lineage>
</organism>
<keyword evidence="2" id="KW-1185">Reference proteome</keyword>
<protein>
    <submittedName>
        <fullName evidence="1">Uncharacterized protein</fullName>
    </submittedName>
</protein>
<comment type="caution">
    <text evidence="1">The sequence shown here is derived from an EMBL/GenBank/DDBJ whole genome shotgun (WGS) entry which is preliminary data.</text>
</comment>
<name>A0A9Q0S506_9DIPT</name>
<dbReference type="EMBL" id="WJQU01000002">
    <property type="protein sequence ID" value="KAJ6643530.1"/>
    <property type="molecule type" value="Genomic_DNA"/>
</dbReference>
<accession>A0A9Q0S506</accession>